<comment type="caution">
    <text evidence="2">The sequence shown here is derived from an EMBL/GenBank/DDBJ whole genome shotgun (WGS) entry which is preliminary data.</text>
</comment>
<keyword evidence="3" id="KW-1185">Reference proteome</keyword>
<feature type="region of interest" description="Disordered" evidence="1">
    <location>
        <begin position="1"/>
        <end position="29"/>
    </location>
</feature>
<evidence type="ECO:0000313" key="3">
    <source>
        <dbReference type="Proteomes" id="UP000610303"/>
    </source>
</evidence>
<gene>
    <name evidence="2" type="ORF">GCM10010196_14760</name>
</gene>
<evidence type="ECO:0000313" key="2">
    <source>
        <dbReference type="EMBL" id="GGR22190.1"/>
    </source>
</evidence>
<dbReference type="AlphaFoldDB" id="A0A918CI01"/>
<dbReference type="EMBL" id="BMRJ01000001">
    <property type="protein sequence ID" value="GGR22190.1"/>
    <property type="molecule type" value="Genomic_DNA"/>
</dbReference>
<feature type="compositionally biased region" description="Basic and acidic residues" evidence="1">
    <location>
        <begin position="10"/>
        <end position="28"/>
    </location>
</feature>
<evidence type="ECO:0000256" key="1">
    <source>
        <dbReference type="SAM" id="MobiDB-lite"/>
    </source>
</evidence>
<organism evidence="2 3">
    <name type="scientific">Agromyces mediolanus</name>
    <name type="common">Corynebacterium mediolanum</name>
    <dbReference type="NCBI Taxonomy" id="41986"/>
    <lineage>
        <taxon>Bacteria</taxon>
        <taxon>Bacillati</taxon>
        <taxon>Actinomycetota</taxon>
        <taxon>Actinomycetes</taxon>
        <taxon>Micrococcales</taxon>
        <taxon>Microbacteriaceae</taxon>
        <taxon>Agromyces</taxon>
    </lineage>
</organism>
<accession>A0A918CI01</accession>
<reference evidence="2" key="2">
    <citation type="submission" date="2020-09" db="EMBL/GenBank/DDBJ databases">
        <authorList>
            <person name="Sun Q."/>
            <person name="Ohkuma M."/>
        </authorList>
    </citation>
    <scope>NUCLEOTIDE SEQUENCE</scope>
    <source>
        <strain evidence="2">JCM 3346</strain>
    </source>
</reference>
<sequence>MVRLGGGRRCGGDRDHGRGRAEGGERVEQSASCHGILIDRNGRWVIRRRRAAAAAAMGDVPQEASKAGGVWKDS</sequence>
<name>A0A918CI01_AGRME</name>
<dbReference type="Proteomes" id="UP000610303">
    <property type="component" value="Unassembled WGS sequence"/>
</dbReference>
<reference evidence="2" key="1">
    <citation type="journal article" date="2014" name="Int. J. Syst. Evol. Microbiol.">
        <title>Complete genome sequence of Corynebacterium casei LMG S-19264T (=DSM 44701T), isolated from a smear-ripened cheese.</title>
        <authorList>
            <consortium name="US DOE Joint Genome Institute (JGI-PGF)"/>
            <person name="Walter F."/>
            <person name="Albersmeier A."/>
            <person name="Kalinowski J."/>
            <person name="Ruckert C."/>
        </authorList>
    </citation>
    <scope>NUCLEOTIDE SEQUENCE</scope>
    <source>
        <strain evidence="2">JCM 3346</strain>
    </source>
</reference>
<proteinExistence type="predicted"/>
<protein>
    <submittedName>
        <fullName evidence="2">Uncharacterized protein</fullName>
    </submittedName>
</protein>